<evidence type="ECO:0000313" key="6">
    <source>
        <dbReference type="Proteomes" id="UP000034883"/>
    </source>
</evidence>
<evidence type="ECO:0000313" key="5">
    <source>
        <dbReference type="EMBL" id="AKF09070.1"/>
    </source>
</evidence>
<dbReference type="Gene3D" id="1.25.40.10">
    <property type="entry name" value="Tetratricopeptide repeat domain"/>
    <property type="match status" value="1"/>
</dbReference>
<feature type="repeat" description="TPR" evidence="1">
    <location>
        <begin position="32"/>
        <end position="65"/>
    </location>
</feature>
<proteinExistence type="predicted"/>
<dbReference type="AlphaFoldDB" id="A0A0F6YKQ9"/>
<feature type="transmembrane region" description="Helical" evidence="3">
    <location>
        <begin position="233"/>
        <end position="257"/>
    </location>
</feature>
<feature type="region of interest" description="Disordered" evidence="2">
    <location>
        <begin position="198"/>
        <end position="228"/>
    </location>
</feature>
<feature type="signal peptide" evidence="4">
    <location>
        <begin position="1"/>
        <end position="21"/>
    </location>
</feature>
<keyword evidence="4" id="KW-0732">Signal</keyword>
<protein>
    <submittedName>
        <fullName evidence="5">Uncharacterized protein</fullName>
    </submittedName>
</protein>
<dbReference type="Proteomes" id="UP000034883">
    <property type="component" value="Chromosome"/>
</dbReference>
<dbReference type="RefSeq" id="WP_053236157.1">
    <property type="nucleotide sequence ID" value="NZ_CP011125.1"/>
</dbReference>
<dbReference type="PROSITE" id="PS50005">
    <property type="entry name" value="TPR"/>
    <property type="match status" value="1"/>
</dbReference>
<dbReference type="STRING" id="927083.DB32_006219"/>
<gene>
    <name evidence="5" type="ORF">DB32_006219</name>
</gene>
<dbReference type="SUPFAM" id="SSF48452">
    <property type="entry name" value="TPR-like"/>
    <property type="match status" value="1"/>
</dbReference>
<dbReference type="InterPro" id="IPR019734">
    <property type="entry name" value="TPR_rpt"/>
</dbReference>
<name>A0A0F6YKQ9_9BACT</name>
<feature type="chain" id="PRO_5002512748" evidence="4">
    <location>
        <begin position="22"/>
        <end position="277"/>
    </location>
</feature>
<keyword evidence="3" id="KW-0812">Transmembrane</keyword>
<feature type="compositionally biased region" description="Basic and acidic residues" evidence="2">
    <location>
        <begin position="215"/>
        <end position="226"/>
    </location>
</feature>
<dbReference type="OrthoDB" id="5505423at2"/>
<keyword evidence="3" id="KW-0472">Membrane</keyword>
<evidence type="ECO:0000256" key="4">
    <source>
        <dbReference type="SAM" id="SignalP"/>
    </source>
</evidence>
<evidence type="ECO:0000256" key="1">
    <source>
        <dbReference type="PROSITE-ProRule" id="PRU00339"/>
    </source>
</evidence>
<keyword evidence="1" id="KW-0802">TPR repeat</keyword>
<dbReference type="InterPro" id="IPR011990">
    <property type="entry name" value="TPR-like_helical_dom_sf"/>
</dbReference>
<dbReference type="EMBL" id="CP011125">
    <property type="protein sequence ID" value="AKF09070.1"/>
    <property type="molecule type" value="Genomic_DNA"/>
</dbReference>
<feature type="compositionally biased region" description="Low complexity" evidence="2">
    <location>
        <begin position="198"/>
        <end position="212"/>
    </location>
</feature>
<keyword evidence="6" id="KW-1185">Reference proteome</keyword>
<keyword evidence="3" id="KW-1133">Transmembrane helix</keyword>
<sequence length="277" mass="29092">MRIIATLALLATLLLAPSAHAQDPDPARGAAARALFQEGVGLARRGDYTAAIDRFRRAQALRPAAPIAYNLAAALAHEGQLVEAAELLERVLRDPTIPPQLRASAERQRDQIAPRVGRLTVRLDGDPSGVRVHIGERELPEAMVGVPVPIDPGAHEIRATRDGADVARERIEIGDAERRELALTIPARVVPREALTVAPARASSSDRAPDAALETAERDPVDRDEGGGGGDDALVITLAVVGGLVVAGAVTATAIVLTSPQTPEPVMGNTMPGVLTW</sequence>
<dbReference type="KEGG" id="samy:DB32_006219"/>
<organism evidence="5 6">
    <name type="scientific">Sandaracinus amylolyticus</name>
    <dbReference type="NCBI Taxonomy" id="927083"/>
    <lineage>
        <taxon>Bacteria</taxon>
        <taxon>Pseudomonadati</taxon>
        <taxon>Myxococcota</taxon>
        <taxon>Polyangia</taxon>
        <taxon>Polyangiales</taxon>
        <taxon>Sandaracinaceae</taxon>
        <taxon>Sandaracinus</taxon>
    </lineage>
</organism>
<evidence type="ECO:0000256" key="3">
    <source>
        <dbReference type="SAM" id="Phobius"/>
    </source>
</evidence>
<evidence type="ECO:0000256" key="2">
    <source>
        <dbReference type="SAM" id="MobiDB-lite"/>
    </source>
</evidence>
<reference evidence="5 6" key="1">
    <citation type="submission" date="2015-03" db="EMBL/GenBank/DDBJ databases">
        <title>Genome assembly of Sandaracinus amylolyticus DSM 53668.</title>
        <authorList>
            <person name="Sharma G."/>
            <person name="Subramanian S."/>
        </authorList>
    </citation>
    <scope>NUCLEOTIDE SEQUENCE [LARGE SCALE GENOMIC DNA]</scope>
    <source>
        <strain evidence="5 6">DSM 53668</strain>
    </source>
</reference>
<accession>A0A0F6YKQ9</accession>